<dbReference type="Gene3D" id="3.30.230.30">
    <property type="entry name" value="Impact, N-terminal domain"/>
    <property type="match status" value="1"/>
</dbReference>
<dbReference type="PROSITE" id="PS00910">
    <property type="entry name" value="UPF0029"/>
    <property type="match status" value="1"/>
</dbReference>
<dbReference type="GO" id="GO:0006446">
    <property type="term" value="P:regulation of translational initiation"/>
    <property type="evidence" value="ECO:0007669"/>
    <property type="project" value="TreeGrafter"/>
</dbReference>
<dbReference type="GO" id="GO:0005737">
    <property type="term" value="C:cytoplasm"/>
    <property type="evidence" value="ECO:0007669"/>
    <property type="project" value="TreeGrafter"/>
</dbReference>
<dbReference type="EMBL" id="CP058610">
    <property type="protein sequence ID" value="QLG74281.1"/>
    <property type="molecule type" value="Genomic_DNA"/>
</dbReference>
<dbReference type="AlphaFoldDB" id="A0A7H9B6H7"/>
<dbReference type="PANTHER" id="PTHR16301:SF17">
    <property type="entry name" value="IMPACT FAMILY MEMBER YDL177C"/>
    <property type="match status" value="1"/>
</dbReference>
<dbReference type="SUPFAM" id="SSF54211">
    <property type="entry name" value="Ribosomal protein S5 domain 2-like"/>
    <property type="match status" value="1"/>
</dbReference>
<dbReference type="PANTHER" id="PTHR16301">
    <property type="entry name" value="IMPACT-RELATED"/>
    <property type="match status" value="1"/>
</dbReference>
<evidence type="ECO:0000256" key="1">
    <source>
        <dbReference type="ARBA" id="ARBA00007665"/>
    </source>
</evidence>
<comment type="similarity">
    <text evidence="1">Belongs to the IMPACT family.</text>
</comment>
<evidence type="ECO:0000313" key="3">
    <source>
        <dbReference type="EMBL" id="QLG74281.1"/>
    </source>
</evidence>
<reference evidence="3 4" key="1">
    <citation type="submission" date="2020-07" db="EMBL/GenBank/DDBJ databases">
        <title>The yeast mating-type switching endonuclease HO is a domesticated member of an unorthodox homing genetic element family.</title>
        <authorList>
            <person name="Coughlan A.Y."/>
            <person name="Lombardi L."/>
            <person name="Braun-Galleani S."/>
            <person name="Martos A.R."/>
            <person name="Galeote V."/>
            <person name="Bigey F."/>
            <person name="Dequin S."/>
            <person name="Byrne K.P."/>
            <person name="Wolfe K.H."/>
        </authorList>
    </citation>
    <scope>NUCLEOTIDE SEQUENCE [LARGE SCALE GENOMIC DNA]</scope>
    <source>
        <strain evidence="3 4">NRRL Y-6702</strain>
    </source>
</reference>
<dbReference type="GO" id="GO:0140469">
    <property type="term" value="P:GCN2-mediated signaling"/>
    <property type="evidence" value="ECO:0007669"/>
    <property type="project" value="TreeGrafter"/>
</dbReference>
<organism evidence="3 4">
    <name type="scientific">Zygotorulaspora mrakii</name>
    <name type="common">Zygosaccharomyces mrakii</name>
    <dbReference type="NCBI Taxonomy" id="42260"/>
    <lineage>
        <taxon>Eukaryota</taxon>
        <taxon>Fungi</taxon>
        <taxon>Dikarya</taxon>
        <taxon>Ascomycota</taxon>
        <taxon>Saccharomycotina</taxon>
        <taxon>Saccharomycetes</taxon>
        <taxon>Saccharomycetales</taxon>
        <taxon>Saccharomycetaceae</taxon>
        <taxon>Zygotorulaspora</taxon>
    </lineage>
</organism>
<dbReference type="InterPro" id="IPR020569">
    <property type="entry name" value="UPF0029_Impact_CS"/>
</dbReference>
<evidence type="ECO:0000259" key="2">
    <source>
        <dbReference type="Pfam" id="PF01205"/>
    </source>
</evidence>
<dbReference type="InterPro" id="IPR036956">
    <property type="entry name" value="Impact_N_sf"/>
</dbReference>
<gene>
    <name evidence="3" type="ORF">HG535_0G01650</name>
</gene>
<dbReference type="RefSeq" id="XP_037146006.1">
    <property type="nucleotide sequence ID" value="XM_037290111.1"/>
</dbReference>
<dbReference type="InterPro" id="IPR020568">
    <property type="entry name" value="Ribosomal_Su5_D2-typ_SF"/>
</dbReference>
<dbReference type="KEGG" id="zmk:HG535_0G01650"/>
<feature type="domain" description="Impact N-terminal" evidence="2">
    <location>
        <begin position="13"/>
        <end position="147"/>
    </location>
</feature>
<sequence length="155" mass="17729">MQSWNESEMLIDRKSKFQARCWRIQDQTEINGLLQKLVLENKSIRKASHPHMYAWRTGEWIKDSSNGKNIGTHSSKKTKSLRLVNPIIKNLQQGWDDNGEAAAGQRLLTLLERANIINVLIIVTRWYGGTPLGSSRFRHISSSAVQSLKRAKFLS</sequence>
<accession>A0A7H9B6H7</accession>
<dbReference type="Pfam" id="PF01205">
    <property type="entry name" value="Impact_N"/>
    <property type="match status" value="1"/>
</dbReference>
<proteinExistence type="inferred from homology"/>
<name>A0A7H9B6H7_ZYGMR</name>
<protein>
    <recommendedName>
        <fullName evidence="2">Impact N-terminal domain-containing protein</fullName>
    </recommendedName>
</protein>
<dbReference type="InterPro" id="IPR023582">
    <property type="entry name" value="Impact"/>
</dbReference>
<dbReference type="Proteomes" id="UP000509704">
    <property type="component" value="Chromosome 7"/>
</dbReference>
<dbReference type="GeneID" id="59238064"/>
<keyword evidence="4" id="KW-1185">Reference proteome</keyword>
<dbReference type="OrthoDB" id="69641at2759"/>
<evidence type="ECO:0000313" key="4">
    <source>
        <dbReference type="Proteomes" id="UP000509704"/>
    </source>
</evidence>
<dbReference type="InterPro" id="IPR001498">
    <property type="entry name" value="Impact_N"/>
</dbReference>